<gene>
    <name evidence="1" type="ORF">Xmir_02989</name>
</gene>
<accession>A0A2D0JN23</accession>
<dbReference type="RefSeq" id="WP_099115011.1">
    <property type="nucleotide sequence ID" value="NZ_CAWNQI010000047.1"/>
</dbReference>
<reference evidence="1 2" key="1">
    <citation type="journal article" date="2017" name="Nat. Microbiol.">
        <title>Natural product diversity associated with the nematode symbionts Photorhabdus and Xenorhabdus.</title>
        <authorList>
            <person name="Tobias N.J."/>
            <person name="Wolff H."/>
            <person name="Djahanschiri B."/>
            <person name="Grundmann F."/>
            <person name="Kronenwerth M."/>
            <person name="Shi Y.M."/>
            <person name="Simonyi S."/>
            <person name="Grun P."/>
            <person name="Shapiro-Ilan D."/>
            <person name="Pidot S.J."/>
            <person name="Stinear T.P."/>
            <person name="Ebersberger I."/>
            <person name="Bode H.B."/>
        </authorList>
    </citation>
    <scope>NUCLEOTIDE SEQUENCE [LARGE SCALE GENOMIC DNA]</scope>
    <source>
        <strain evidence="1 2">DSM 17902</strain>
    </source>
</reference>
<name>A0A2D0JN23_9GAMM</name>
<dbReference type="Proteomes" id="UP000221980">
    <property type="component" value="Unassembled WGS sequence"/>
</dbReference>
<dbReference type="OrthoDB" id="6867088at2"/>
<evidence type="ECO:0000313" key="1">
    <source>
        <dbReference type="EMBL" id="PHM47661.1"/>
    </source>
</evidence>
<proteinExistence type="predicted"/>
<protein>
    <submittedName>
        <fullName evidence="1">Uncharacterized protein</fullName>
    </submittedName>
</protein>
<comment type="caution">
    <text evidence="1">The sequence shown here is derived from an EMBL/GenBank/DDBJ whole genome shotgun (WGS) entry which is preliminary data.</text>
</comment>
<evidence type="ECO:0000313" key="2">
    <source>
        <dbReference type="Proteomes" id="UP000221980"/>
    </source>
</evidence>
<sequence>MNPIFLPVPDNTEPALRENLFTMQVTGLMQHPQMPQSLREETLTVYEAASVTEAVQRLKVIHLLGDWPLPEMSPEQVTGIFFPLTVMIYDAQDRKVLGGRFYDEIVWAQPVTLASERLSLEKQQQQLCQSAVLEQSWQNTQAARALWHAAHLLSLHVVSPCYQQCREVQDILRHGRQSAFNV</sequence>
<organism evidence="1 2">
    <name type="scientific">Xenorhabdus miraniensis</name>
    <dbReference type="NCBI Taxonomy" id="351674"/>
    <lineage>
        <taxon>Bacteria</taxon>
        <taxon>Pseudomonadati</taxon>
        <taxon>Pseudomonadota</taxon>
        <taxon>Gammaproteobacteria</taxon>
        <taxon>Enterobacterales</taxon>
        <taxon>Morganellaceae</taxon>
        <taxon>Xenorhabdus</taxon>
    </lineage>
</organism>
<dbReference type="EMBL" id="NITZ01000016">
    <property type="protein sequence ID" value="PHM47661.1"/>
    <property type="molecule type" value="Genomic_DNA"/>
</dbReference>
<dbReference type="AlphaFoldDB" id="A0A2D0JN23"/>
<keyword evidence="2" id="KW-1185">Reference proteome</keyword>